<sequence length="197" mass="23726">MWEKIKLSNNYLKALEQVCFKLNLKQIDKELMYWSKFQVHKCKQRLTRITQVLMKMRRLRSKTLPKLVAIKPKIERRERSREIKAESAARLEQTIQKELLERLKSGVYGDIYNFNQETFDQMLEEEEIEEEEEREFVEGYSDLESLEDIEDDNVAWDSDSDVNDNEGPSDEKPKKKKRRHMEIEFENENGRELVTNF</sequence>
<reference evidence="5" key="3">
    <citation type="submission" date="2018-08" db="EMBL/GenBank/DDBJ databases">
        <title>Leveraging single-cell genomics to expand the Fungal Tree of Life.</title>
        <authorList>
            <consortium name="DOE Joint Genome Institute"/>
            <person name="Ahrendt S.R."/>
            <person name="Quandt C.A."/>
            <person name="Ciobanu D."/>
            <person name="Clum A."/>
            <person name="Salamov A."/>
            <person name="Andreopoulos B."/>
            <person name="Cheng J.-F."/>
            <person name="Woyke T."/>
            <person name="Pelin A."/>
            <person name="Henrissat B."/>
            <person name="Reynolds N."/>
            <person name="Benny G.L."/>
            <person name="Smith M.E."/>
            <person name="James T.Y."/>
            <person name="Grigoriev I.V."/>
        </authorList>
    </citation>
    <scope>NUCLEOTIDE SEQUENCE</scope>
    <source>
        <strain evidence="5">CSF55</strain>
    </source>
</reference>
<dbReference type="OrthoDB" id="10251342at2759"/>
<dbReference type="HOGENOM" id="CLU_050888_2_0_1"/>
<dbReference type="PANTHER" id="PTHR23405">
    <property type="entry name" value="MAINTENANCE OF KILLER 16 MAK16 PROTEIN-RELATED"/>
    <property type="match status" value="1"/>
</dbReference>
<name>A0A075B1N1_ROZAC</name>
<dbReference type="EMBL" id="KE560904">
    <property type="protein sequence ID" value="EPZ34876.1"/>
    <property type="molecule type" value="Genomic_DNA"/>
</dbReference>
<organism evidence="4 6">
    <name type="scientific">Rozella allomycis (strain CSF55)</name>
    <dbReference type="NCBI Taxonomy" id="988480"/>
    <lineage>
        <taxon>Eukaryota</taxon>
        <taxon>Fungi</taxon>
        <taxon>Fungi incertae sedis</taxon>
        <taxon>Cryptomycota</taxon>
        <taxon>Cryptomycota incertae sedis</taxon>
        <taxon>Rozella</taxon>
    </lineage>
</organism>
<gene>
    <name evidence="4" type="ORF">O9G_002007</name>
    <name evidence="5" type="ORF">ROZALSC1DRAFT_29469</name>
</gene>
<feature type="region of interest" description="Disordered" evidence="3">
    <location>
        <begin position="137"/>
        <end position="197"/>
    </location>
</feature>
<dbReference type="GO" id="GO:0000470">
    <property type="term" value="P:maturation of LSU-rRNA"/>
    <property type="evidence" value="ECO:0007669"/>
    <property type="project" value="TreeGrafter"/>
</dbReference>
<reference evidence="7" key="2">
    <citation type="journal article" date="2018" name="Nat. Microbiol.">
        <title>Leveraging single-cell genomics to expand the fungal tree of life.</title>
        <authorList>
            <person name="Ahrendt S.R."/>
            <person name="Quandt C.A."/>
            <person name="Ciobanu D."/>
            <person name="Clum A."/>
            <person name="Salamov A."/>
            <person name="Andreopoulos B."/>
            <person name="Cheng J.F."/>
            <person name="Woyke T."/>
            <person name="Pelin A."/>
            <person name="Henrissat B."/>
            <person name="Reynolds N.K."/>
            <person name="Benny G.L."/>
            <person name="Smith M.E."/>
            <person name="James T.Y."/>
            <person name="Grigoriev I.V."/>
        </authorList>
    </citation>
    <scope>NUCLEOTIDE SEQUENCE [LARGE SCALE GENOMIC DNA]</scope>
    <source>
        <strain evidence="7">CSF55</strain>
    </source>
</reference>
<evidence type="ECO:0000256" key="2">
    <source>
        <dbReference type="ARBA" id="ARBA00023242"/>
    </source>
</evidence>
<dbReference type="AlphaFoldDB" id="A0A075B1N1"/>
<proteinExistence type="predicted"/>
<comment type="subcellular location">
    <subcellularLocation>
        <location evidence="1">Nucleus</location>
    </subcellularLocation>
</comment>
<dbReference type="Proteomes" id="UP000030755">
    <property type="component" value="Unassembled WGS sequence"/>
</dbReference>
<dbReference type="GO" id="GO:0000460">
    <property type="term" value="P:maturation of 5.8S rRNA"/>
    <property type="evidence" value="ECO:0007669"/>
    <property type="project" value="TreeGrafter"/>
</dbReference>
<accession>A0A075B1N1</accession>
<keyword evidence="6" id="KW-1185">Reference proteome</keyword>
<dbReference type="Pfam" id="PF04874">
    <property type="entry name" value="Mak16"/>
    <property type="match status" value="1"/>
</dbReference>
<evidence type="ECO:0000313" key="7">
    <source>
        <dbReference type="Proteomes" id="UP000281549"/>
    </source>
</evidence>
<dbReference type="STRING" id="988480.A0A075B1N1"/>
<feature type="compositionally biased region" description="Acidic residues" evidence="3">
    <location>
        <begin position="144"/>
        <end position="168"/>
    </location>
</feature>
<dbReference type="PANTHER" id="PTHR23405:SF4">
    <property type="entry name" value="PROTEIN MAK16 HOMOLOG"/>
    <property type="match status" value="1"/>
</dbReference>
<evidence type="ECO:0000313" key="4">
    <source>
        <dbReference type="EMBL" id="EPZ34876.1"/>
    </source>
</evidence>
<protein>
    <submittedName>
        <fullName evidence="4">Mak16 protein domain-containing protein</fullName>
    </submittedName>
    <submittedName>
        <fullName evidence="5">Mak16-domain-containing protein</fullName>
    </submittedName>
</protein>
<reference evidence="4 6" key="1">
    <citation type="journal article" date="2013" name="Curr. Biol.">
        <title>Shared signatures of parasitism and phylogenomics unite Cryptomycota and microsporidia.</title>
        <authorList>
            <person name="James T.Y."/>
            <person name="Pelin A."/>
            <person name="Bonen L."/>
            <person name="Ahrendt S."/>
            <person name="Sain D."/>
            <person name="Corradi N."/>
            <person name="Stajich J.E."/>
        </authorList>
    </citation>
    <scope>NUCLEOTIDE SEQUENCE [LARGE SCALE GENOMIC DNA]</scope>
    <source>
        <strain evidence="4 6">CSF55</strain>
        <strain evidence="4 6">CSF55</strain>
    </source>
</reference>
<dbReference type="GO" id="GO:0030687">
    <property type="term" value="C:preribosome, large subunit precursor"/>
    <property type="evidence" value="ECO:0007669"/>
    <property type="project" value="TreeGrafter"/>
</dbReference>
<keyword evidence="2" id="KW-0539">Nucleus</keyword>
<evidence type="ECO:0000256" key="3">
    <source>
        <dbReference type="SAM" id="MobiDB-lite"/>
    </source>
</evidence>
<evidence type="ECO:0000256" key="1">
    <source>
        <dbReference type="ARBA" id="ARBA00004123"/>
    </source>
</evidence>
<dbReference type="Proteomes" id="UP000281549">
    <property type="component" value="Unassembled WGS sequence"/>
</dbReference>
<evidence type="ECO:0000313" key="6">
    <source>
        <dbReference type="Proteomes" id="UP000030755"/>
    </source>
</evidence>
<dbReference type="InterPro" id="IPR006958">
    <property type="entry name" value="Mak16"/>
</dbReference>
<dbReference type="GO" id="GO:0005730">
    <property type="term" value="C:nucleolus"/>
    <property type="evidence" value="ECO:0007669"/>
    <property type="project" value="TreeGrafter"/>
</dbReference>
<evidence type="ECO:0000313" key="5">
    <source>
        <dbReference type="EMBL" id="RKP18872.1"/>
    </source>
</evidence>
<dbReference type="EMBL" id="ML005346">
    <property type="protein sequence ID" value="RKP18872.1"/>
    <property type="molecule type" value="Genomic_DNA"/>
</dbReference>